<name>S0FYQ9_RUMCE</name>
<dbReference type="PATRIC" id="fig|1195236.3.peg.475"/>
<keyword evidence="3" id="KW-1185">Reference proteome</keyword>
<proteinExistence type="predicted"/>
<accession>S0FYQ9</accession>
<dbReference type="Proteomes" id="UP000014155">
    <property type="component" value="Unassembled WGS sequence"/>
</dbReference>
<dbReference type="EMBL" id="AORV01000015">
    <property type="protein sequence ID" value="EMS73728.1"/>
    <property type="molecule type" value="Genomic_DNA"/>
</dbReference>
<dbReference type="RefSeq" id="WP_004623514.1">
    <property type="nucleotide sequence ID" value="NZ_AORV01000015.1"/>
</dbReference>
<protein>
    <submittedName>
        <fullName evidence="2">Uncharacterized protein</fullName>
    </submittedName>
</protein>
<reference evidence="2 3" key="1">
    <citation type="journal article" date="2013" name="Genome Announc.">
        <title>Draft Genome Sequence of the Cellulolytic, Mesophilic, Anaerobic Bacterium Clostridium termitidis Strain CT1112 (DSM 5398).</title>
        <authorList>
            <person name="Lal S."/>
            <person name="Ramachandran U."/>
            <person name="Zhang X."/>
            <person name="Munir R."/>
            <person name="Sparling R."/>
            <person name="Levin D.B."/>
        </authorList>
    </citation>
    <scope>NUCLEOTIDE SEQUENCE [LARGE SCALE GENOMIC DNA]</scope>
    <source>
        <strain evidence="2 3">CT1112</strain>
    </source>
</reference>
<comment type="caution">
    <text evidence="2">The sequence shown here is derived from an EMBL/GenBank/DDBJ whole genome shotgun (WGS) entry which is preliminary data.</text>
</comment>
<gene>
    <name evidence="2" type="ORF">CTER_0175</name>
</gene>
<evidence type="ECO:0000256" key="1">
    <source>
        <dbReference type="SAM" id="SignalP"/>
    </source>
</evidence>
<evidence type="ECO:0000313" key="3">
    <source>
        <dbReference type="Proteomes" id="UP000014155"/>
    </source>
</evidence>
<evidence type="ECO:0000313" key="2">
    <source>
        <dbReference type="EMBL" id="EMS73728.1"/>
    </source>
</evidence>
<feature type="chain" id="PRO_5004486973" evidence="1">
    <location>
        <begin position="25"/>
        <end position="186"/>
    </location>
</feature>
<sequence>MKNRKNLIMLFSLAITLSLTGVYASTAVNESTDSNSTVSSEKAENKIKVETRLNTVWQDIKKTHNINENDYIDLDIGKLNQFLSGKLEGYTDKDLIDEMNKILAENLFNAPVGSTKPKILLNKAGNEIVFAYKESDGKNTLNVFRKTEKNVLTPEVKSSNDVLFENIVQKSEGDPIPELAPTIWLN</sequence>
<dbReference type="AlphaFoldDB" id="S0FYQ9"/>
<keyword evidence="1" id="KW-0732">Signal</keyword>
<organism evidence="2 3">
    <name type="scientific">Ruminiclostridium cellobioparum subsp. termitidis CT1112</name>
    <dbReference type="NCBI Taxonomy" id="1195236"/>
    <lineage>
        <taxon>Bacteria</taxon>
        <taxon>Bacillati</taxon>
        <taxon>Bacillota</taxon>
        <taxon>Clostridia</taxon>
        <taxon>Eubacteriales</taxon>
        <taxon>Oscillospiraceae</taxon>
        <taxon>Ruminiclostridium</taxon>
    </lineage>
</organism>
<feature type="signal peptide" evidence="1">
    <location>
        <begin position="1"/>
        <end position="24"/>
    </location>
</feature>